<dbReference type="AlphaFoldDB" id="A0A445AII3"/>
<organism evidence="1 2">
    <name type="scientific">Arachis hypogaea</name>
    <name type="common">Peanut</name>
    <dbReference type="NCBI Taxonomy" id="3818"/>
    <lineage>
        <taxon>Eukaryota</taxon>
        <taxon>Viridiplantae</taxon>
        <taxon>Streptophyta</taxon>
        <taxon>Embryophyta</taxon>
        <taxon>Tracheophyta</taxon>
        <taxon>Spermatophyta</taxon>
        <taxon>Magnoliopsida</taxon>
        <taxon>eudicotyledons</taxon>
        <taxon>Gunneridae</taxon>
        <taxon>Pentapetalae</taxon>
        <taxon>rosids</taxon>
        <taxon>fabids</taxon>
        <taxon>Fabales</taxon>
        <taxon>Fabaceae</taxon>
        <taxon>Papilionoideae</taxon>
        <taxon>50 kb inversion clade</taxon>
        <taxon>dalbergioids sensu lato</taxon>
        <taxon>Dalbergieae</taxon>
        <taxon>Pterocarpus clade</taxon>
        <taxon>Arachis</taxon>
    </lineage>
</organism>
<comment type="caution">
    <text evidence="1">The sequence shown here is derived from an EMBL/GenBank/DDBJ whole genome shotgun (WGS) entry which is preliminary data.</text>
</comment>
<name>A0A445AII3_ARAHY</name>
<keyword evidence="2" id="KW-1185">Reference proteome</keyword>
<dbReference type="EMBL" id="SDMP01000012">
    <property type="protein sequence ID" value="RYR26198.1"/>
    <property type="molecule type" value="Genomic_DNA"/>
</dbReference>
<accession>A0A445AII3</accession>
<evidence type="ECO:0000313" key="2">
    <source>
        <dbReference type="Proteomes" id="UP000289738"/>
    </source>
</evidence>
<evidence type="ECO:0008006" key="3">
    <source>
        <dbReference type="Google" id="ProtNLM"/>
    </source>
</evidence>
<protein>
    <recommendedName>
        <fullName evidence="3">DUF223 domain-containing protein</fullName>
    </recommendedName>
</protein>
<evidence type="ECO:0000313" key="1">
    <source>
        <dbReference type="EMBL" id="RYR26198.1"/>
    </source>
</evidence>
<dbReference type="Proteomes" id="UP000289738">
    <property type="component" value="Chromosome B02"/>
</dbReference>
<proteinExistence type="predicted"/>
<reference evidence="1 2" key="1">
    <citation type="submission" date="2019-01" db="EMBL/GenBank/DDBJ databases">
        <title>Sequencing of cultivated peanut Arachis hypogaea provides insights into genome evolution and oil improvement.</title>
        <authorList>
            <person name="Chen X."/>
        </authorList>
    </citation>
    <scope>NUCLEOTIDE SEQUENCE [LARGE SCALE GENOMIC DNA]</scope>
    <source>
        <strain evidence="2">cv. Fuhuasheng</strain>
        <tissue evidence="1">Leaves</tissue>
    </source>
</reference>
<gene>
    <name evidence="1" type="ORF">Ahy_B02g060377</name>
</gene>
<sequence>MVPFSSLSRFCNGELPSDINVSIEGVTFHFHKGADQVVPRNNITIFTSILCEPQVYPMRNFIVQGYGKSVNTKPHKYKLSFYVKTSVSILSHEHFHSLHSDLQSTKI</sequence>